<reference evidence="2 3" key="1">
    <citation type="submission" date="2018-08" db="EMBL/GenBank/DDBJ databases">
        <title>Komagataeibacter sp. AV 382.</title>
        <authorList>
            <person name="Skraban J."/>
            <person name="Trcek J."/>
        </authorList>
    </citation>
    <scope>NUCLEOTIDE SEQUENCE [LARGE SCALE GENOMIC DNA]</scope>
    <source>
        <strain evidence="2 3">AV 382</strain>
    </source>
</reference>
<evidence type="ECO:0000256" key="1">
    <source>
        <dbReference type="SAM" id="SignalP"/>
    </source>
</evidence>
<feature type="chain" id="PRO_5017051128" description="DUF3617 family protein" evidence="1">
    <location>
        <begin position="24"/>
        <end position="183"/>
    </location>
</feature>
<feature type="signal peptide" evidence="1">
    <location>
        <begin position="1"/>
        <end position="23"/>
    </location>
</feature>
<dbReference type="OrthoDB" id="7279017at2"/>
<dbReference type="EMBL" id="QUWV01000144">
    <property type="protein sequence ID" value="RFD18888.1"/>
    <property type="molecule type" value="Genomic_DNA"/>
</dbReference>
<protein>
    <recommendedName>
        <fullName evidence="4">DUF3617 family protein</fullName>
    </recommendedName>
</protein>
<evidence type="ECO:0008006" key="4">
    <source>
        <dbReference type="Google" id="ProtNLM"/>
    </source>
</evidence>
<evidence type="ECO:0000313" key="3">
    <source>
        <dbReference type="Proteomes" id="UP000262371"/>
    </source>
</evidence>
<accession>A0A371YXD2</accession>
<comment type="caution">
    <text evidence="2">The sequence shown here is derived from an EMBL/GenBank/DDBJ whole genome shotgun (WGS) entry which is preliminary data.</text>
</comment>
<organism evidence="2 3">
    <name type="scientific">Komagataeibacter melaceti</name>
    <dbReference type="NCBI Taxonomy" id="2766577"/>
    <lineage>
        <taxon>Bacteria</taxon>
        <taxon>Pseudomonadati</taxon>
        <taxon>Pseudomonadota</taxon>
        <taxon>Alphaproteobacteria</taxon>
        <taxon>Acetobacterales</taxon>
        <taxon>Acetobacteraceae</taxon>
        <taxon>Komagataeibacter</taxon>
    </lineage>
</organism>
<proteinExistence type="predicted"/>
<sequence>MKRTLYACVMVTACLGYDASAVAASSQGCEALIQSAATGMAAQMSADDATIKLPKSVTKFTCLGNFFSGVGLDILTNGINIASIAQAAMGKICAELTSAWEDMEGAAQCGLTVTGLDTNFNLGLGAGSFCPSLNFGGGGDALISASTNTNGHSSWDVTGDTQLPDGYTLQLMGESTGISQITQ</sequence>
<dbReference type="AlphaFoldDB" id="A0A371YXD2"/>
<keyword evidence="3" id="KW-1185">Reference proteome</keyword>
<dbReference type="RefSeq" id="WP_116703944.1">
    <property type="nucleotide sequence ID" value="NZ_QUWV01000144.1"/>
</dbReference>
<dbReference type="Proteomes" id="UP000262371">
    <property type="component" value="Unassembled WGS sequence"/>
</dbReference>
<dbReference type="PROSITE" id="PS51257">
    <property type="entry name" value="PROKAR_LIPOPROTEIN"/>
    <property type="match status" value="1"/>
</dbReference>
<keyword evidence="1" id="KW-0732">Signal</keyword>
<gene>
    <name evidence="2" type="ORF">DY926_14110</name>
</gene>
<evidence type="ECO:0000313" key="2">
    <source>
        <dbReference type="EMBL" id="RFD18888.1"/>
    </source>
</evidence>
<name>A0A371YXD2_9PROT</name>